<dbReference type="RefSeq" id="WP_069115795.1">
    <property type="nucleotide sequence ID" value="NZ_CP017015.1"/>
</dbReference>
<dbReference type="STRING" id="216938.SHELI_v1c00600"/>
<reference evidence="3 4" key="1">
    <citation type="submission" date="2016-08" db="EMBL/GenBank/DDBJ databases">
        <title>Complete genome sequence of Spiroplasma helicoides TABS-2 (DSM 22551).</title>
        <authorList>
            <person name="Shen W.-Y."/>
            <person name="Lo W.-S."/>
            <person name="Lai Y.-C."/>
            <person name="Kuo C.-H."/>
        </authorList>
    </citation>
    <scope>NUCLEOTIDE SEQUENCE [LARGE SCALE GENOMIC DNA]</scope>
    <source>
        <strain evidence="3 4">TABS-2</strain>
    </source>
</reference>
<sequence length="347" mass="40752">MRSRELRKSKLSYKKSMKVIKKYMYDTFKVTFIIIFFPIVFILSFLCSRLFIPYLFKYKREGVTKQGHELNTWEQVEYDVKTRGIKDFAIRKENVEEIIIGSEIGKVSALQVINPENKSNKWVIGLHGFKRNKYIGLRNCNFFYKKGYNILTFDAYAHGKTFGKKSDFGVTNAKILNNIVTWIKSTYNPEEIGIVGVSMGASTGLLFAKDYYQQNKVNWLIADCPFIEAVIQIRFFLKKYVKLPWIFMSLAINRNFKKYAKSDISKMNLFNGYENFKELPILYLHGYKDRFITYNCSVVMFNLKKEVEEKPISDIVLFDNADHSSCYHKNEQQYVEQVFNFISKASA</sequence>
<evidence type="ECO:0000259" key="2">
    <source>
        <dbReference type="Pfam" id="PF00561"/>
    </source>
</evidence>
<keyword evidence="1" id="KW-1133">Transmembrane helix</keyword>
<feature type="domain" description="AB hydrolase-1" evidence="2">
    <location>
        <begin position="122"/>
        <end position="235"/>
    </location>
</feature>
<keyword evidence="3" id="KW-0378">Hydrolase</keyword>
<dbReference type="OrthoDB" id="9776685at2"/>
<dbReference type="PATRIC" id="fig|216938.3.peg.60"/>
<dbReference type="SUPFAM" id="SSF53474">
    <property type="entry name" value="alpha/beta-Hydrolases"/>
    <property type="match status" value="1"/>
</dbReference>
<organism evidence="3 4">
    <name type="scientific">Spiroplasma helicoides</name>
    <dbReference type="NCBI Taxonomy" id="216938"/>
    <lineage>
        <taxon>Bacteria</taxon>
        <taxon>Bacillati</taxon>
        <taxon>Mycoplasmatota</taxon>
        <taxon>Mollicutes</taxon>
        <taxon>Entomoplasmatales</taxon>
        <taxon>Spiroplasmataceae</taxon>
        <taxon>Spiroplasma</taxon>
    </lineage>
</organism>
<dbReference type="Pfam" id="PF00561">
    <property type="entry name" value="Abhydrolase_1"/>
    <property type="match status" value="1"/>
</dbReference>
<keyword evidence="1" id="KW-0812">Transmembrane</keyword>
<protein>
    <submittedName>
        <fullName evidence="3">Hydrolase</fullName>
    </submittedName>
</protein>
<dbReference type="InterPro" id="IPR000073">
    <property type="entry name" value="AB_hydrolase_1"/>
</dbReference>
<keyword evidence="1" id="KW-0472">Membrane</keyword>
<keyword evidence="4" id="KW-1185">Reference proteome</keyword>
<accession>A0A1B3SJA9</accession>
<dbReference type="KEGG" id="shj:SHELI_v1c00600"/>
<dbReference type="AlphaFoldDB" id="A0A1B3SJA9"/>
<feature type="transmembrane region" description="Helical" evidence="1">
    <location>
        <begin position="30"/>
        <end position="56"/>
    </location>
</feature>
<dbReference type="InterPro" id="IPR029058">
    <property type="entry name" value="AB_hydrolase_fold"/>
</dbReference>
<dbReference type="EMBL" id="CP017015">
    <property type="protein sequence ID" value="AOG60015.1"/>
    <property type="molecule type" value="Genomic_DNA"/>
</dbReference>
<gene>
    <name evidence="3" type="ORF">SHELI_v1c00600</name>
</gene>
<proteinExistence type="predicted"/>
<dbReference type="PANTHER" id="PTHR43358">
    <property type="entry name" value="ALPHA/BETA-HYDROLASE"/>
    <property type="match status" value="1"/>
</dbReference>
<name>A0A1B3SJA9_9MOLU</name>
<evidence type="ECO:0000313" key="4">
    <source>
        <dbReference type="Proteomes" id="UP000094378"/>
    </source>
</evidence>
<evidence type="ECO:0000256" key="1">
    <source>
        <dbReference type="SAM" id="Phobius"/>
    </source>
</evidence>
<dbReference type="Gene3D" id="3.40.50.1820">
    <property type="entry name" value="alpha/beta hydrolase"/>
    <property type="match status" value="1"/>
</dbReference>
<evidence type="ECO:0000313" key="3">
    <source>
        <dbReference type="EMBL" id="AOG60015.1"/>
    </source>
</evidence>
<dbReference type="Proteomes" id="UP000094378">
    <property type="component" value="Chromosome"/>
</dbReference>
<dbReference type="InterPro" id="IPR052920">
    <property type="entry name" value="DNA-binding_regulatory"/>
</dbReference>
<dbReference type="GO" id="GO:0016787">
    <property type="term" value="F:hydrolase activity"/>
    <property type="evidence" value="ECO:0007669"/>
    <property type="project" value="UniProtKB-KW"/>
</dbReference>
<dbReference type="PANTHER" id="PTHR43358:SF4">
    <property type="entry name" value="ALPHA_BETA HYDROLASE FOLD-1 DOMAIN-CONTAINING PROTEIN"/>
    <property type="match status" value="1"/>
</dbReference>